<evidence type="ECO:0000313" key="2">
    <source>
        <dbReference type="Proteomes" id="UP000011080"/>
    </source>
</evidence>
<dbReference type="AlphaFoldDB" id="L8HTM8"/>
<dbReference type="Proteomes" id="UP000011080">
    <property type="component" value="Unassembled WGS sequence"/>
</dbReference>
<gene>
    <name evidence="1" type="ORF">M91_07315</name>
</gene>
<feature type="non-terminal residue" evidence="1">
    <location>
        <position position="1"/>
    </location>
</feature>
<organism evidence="1 2">
    <name type="scientific">Bos mutus</name>
    <name type="common">wild yak</name>
    <dbReference type="NCBI Taxonomy" id="72004"/>
    <lineage>
        <taxon>Eukaryota</taxon>
        <taxon>Metazoa</taxon>
        <taxon>Chordata</taxon>
        <taxon>Craniata</taxon>
        <taxon>Vertebrata</taxon>
        <taxon>Euteleostomi</taxon>
        <taxon>Mammalia</taxon>
        <taxon>Eutheria</taxon>
        <taxon>Laurasiatheria</taxon>
        <taxon>Artiodactyla</taxon>
        <taxon>Ruminantia</taxon>
        <taxon>Pecora</taxon>
        <taxon>Bovidae</taxon>
        <taxon>Bovinae</taxon>
        <taxon>Bos</taxon>
    </lineage>
</organism>
<sequence>THTHTHTYIYIHRETETERERMRLILKNWLRGSWSLRSPDIHSQQSGDLGEPMVQF</sequence>
<dbReference type="EMBL" id="JH883341">
    <property type="protein sequence ID" value="ELR46689.1"/>
    <property type="molecule type" value="Genomic_DNA"/>
</dbReference>
<protein>
    <submittedName>
        <fullName evidence="1">Uncharacterized protein</fullName>
    </submittedName>
</protein>
<reference evidence="1 2" key="1">
    <citation type="journal article" date="2012" name="Nat. Genet.">
        <title>The yak genome and adaptation to life at high altitude.</title>
        <authorList>
            <person name="Qiu Q."/>
            <person name="Zhang G."/>
            <person name="Ma T."/>
            <person name="Qian W."/>
            <person name="Wang J."/>
            <person name="Ye Z."/>
            <person name="Cao C."/>
            <person name="Hu Q."/>
            <person name="Kim J."/>
            <person name="Larkin D.M."/>
            <person name="Auvil L."/>
            <person name="Capitanu B."/>
            <person name="Ma J."/>
            <person name="Lewin H.A."/>
            <person name="Qian X."/>
            <person name="Lang Y."/>
            <person name="Zhou R."/>
            <person name="Wang L."/>
            <person name="Wang K."/>
            <person name="Xia J."/>
            <person name="Liao S."/>
            <person name="Pan S."/>
            <person name="Lu X."/>
            <person name="Hou H."/>
            <person name="Wang Y."/>
            <person name="Zang X."/>
            <person name="Yin Y."/>
            <person name="Ma H."/>
            <person name="Zhang J."/>
            <person name="Wang Z."/>
            <person name="Zhang Y."/>
            <person name="Zhang D."/>
            <person name="Yonezawa T."/>
            <person name="Hasegawa M."/>
            <person name="Zhong Y."/>
            <person name="Liu W."/>
            <person name="Zhang Y."/>
            <person name="Huang Z."/>
            <person name="Zhang S."/>
            <person name="Long R."/>
            <person name="Yang H."/>
            <person name="Wang J."/>
            <person name="Lenstra J.A."/>
            <person name="Cooper D.N."/>
            <person name="Wu Y."/>
            <person name="Wang J."/>
            <person name="Shi P."/>
            <person name="Wang J."/>
            <person name="Liu J."/>
        </authorList>
    </citation>
    <scope>NUCLEOTIDE SEQUENCE [LARGE SCALE GENOMIC DNA]</scope>
    <source>
        <strain evidence="2">yakQH1</strain>
    </source>
</reference>
<accession>L8HTM8</accession>
<proteinExistence type="predicted"/>
<name>L8HTM8_9CETA</name>
<evidence type="ECO:0000313" key="1">
    <source>
        <dbReference type="EMBL" id="ELR46689.1"/>
    </source>
</evidence>